<evidence type="ECO:0000313" key="4">
    <source>
        <dbReference type="Proteomes" id="UP000500938"/>
    </source>
</evidence>
<organism evidence="3 4">
    <name type="scientific">Gemmatimonas groenlandica</name>
    <dbReference type="NCBI Taxonomy" id="2732249"/>
    <lineage>
        <taxon>Bacteria</taxon>
        <taxon>Pseudomonadati</taxon>
        <taxon>Gemmatimonadota</taxon>
        <taxon>Gemmatimonadia</taxon>
        <taxon>Gemmatimonadales</taxon>
        <taxon>Gemmatimonadaceae</taxon>
        <taxon>Gemmatimonas</taxon>
    </lineage>
</organism>
<evidence type="ECO:0000259" key="1">
    <source>
        <dbReference type="Pfam" id="PF00534"/>
    </source>
</evidence>
<evidence type="ECO:0000313" key="3">
    <source>
        <dbReference type="EMBL" id="QJR34033.1"/>
    </source>
</evidence>
<dbReference type="InterPro" id="IPR050194">
    <property type="entry name" value="Glycosyltransferase_grp1"/>
</dbReference>
<accession>A0A6M4IGS5</accession>
<protein>
    <submittedName>
        <fullName evidence="3">Glycosyltransferase family 4 protein</fullName>
    </submittedName>
</protein>
<dbReference type="AlphaFoldDB" id="A0A6M4IGS5"/>
<dbReference type="Gene3D" id="3.40.50.2000">
    <property type="entry name" value="Glycogen Phosphorylase B"/>
    <property type="match status" value="2"/>
</dbReference>
<evidence type="ECO:0000259" key="2">
    <source>
        <dbReference type="Pfam" id="PF13439"/>
    </source>
</evidence>
<dbReference type="Pfam" id="PF00534">
    <property type="entry name" value="Glycos_transf_1"/>
    <property type="match status" value="1"/>
</dbReference>
<dbReference type="SUPFAM" id="SSF53756">
    <property type="entry name" value="UDP-Glycosyltransferase/glycogen phosphorylase"/>
    <property type="match status" value="1"/>
</dbReference>
<dbReference type="InterPro" id="IPR001296">
    <property type="entry name" value="Glyco_trans_1"/>
</dbReference>
<dbReference type="EMBL" id="CP053085">
    <property type="protein sequence ID" value="QJR34033.1"/>
    <property type="molecule type" value="Genomic_DNA"/>
</dbReference>
<feature type="domain" description="Glycosyltransferase subfamily 4-like N-terminal" evidence="2">
    <location>
        <begin position="17"/>
        <end position="208"/>
    </location>
</feature>
<feature type="domain" description="Glycosyl transferase family 1" evidence="1">
    <location>
        <begin position="219"/>
        <end position="375"/>
    </location>
</feature>
<dbReference type="RefSeq" id="WP_171223459.1">
    <property type="nucleotide sequence ID" value="NZ_CP053085.1"/>
</dbReference>
<dbReference type="InterPro" id="IPR028098">
    <property type="entry name" value="Glyco_trans_4-like_N"/>
</dbReference>
<keyword evidence="4" id="KW-1185">Reference proteome</keyword>
<gene>
    <name evidence="3" type="ORF">HKW67_00140</name>
</gene>
<dbReference type="KEGG" id="ggr:HKW67_00140"/>
<dbReference type="PANTHER" id="PTHR45947:SF3">
    <property type="entry name" value="SULFOQUINOVOSYL TRANSFERASE SQD2"/>
    <property type="match status" value="1"/>
</dbReference>
<keyword evidence="3" id="KW-0808">Transferase</keyword>
<dbReference type="CDD" id="cd03801">
    <property type="entry name" value="GT4_PimA-like"/>
    <property type="match status" value="1"/>
</dbReference>
<dbReference type="Proteomes" id="UP000500938">
    <property type="component" value="Chromosome"/>
</dbReference>
<dbReference type="Pfam" id="PF13439">
    <property type="entry name" value="Glyco_transf_4"/>
    <property type="match status" value="1"/>
</dbReference>
<name>A0A6M4IGS5_9BACT</name>
<dbReference type="PANTHER" id="PTHR45947">
    <property type="entry name" value="SULFOQUINOVOSYL TRANSFERASE SQD2"/>
    <property type="match status" value="1"/>
</dbReference>
<reference evidence="3 4" key="1">
    <citation type="submission" date="2020-05" db="EMBL/GenBank/DDBJ databases">
        <title>Complete genome sequence of Gemmatimonas greenlandica TET16.</title>
        <authorList>
            <person name="Zeng Y."/>
        </authorList>
    </citation>
    <scope>NUCLEOTIDE SEQUENCE [LARGE SCALE GENOMIC DNA]</scope>
    <source>
        <strain evidence="3 4">TET16</strain>
    </source>
</reference>
<dbReference type="GO" id="GO:0016757">
    <property type="term" value="F:glycosyltransferase activity"/>
    <property type="evidence" value="ECO:0007669"/>
    <property type="project" value="InterPro"/>
</dbReference>
<sequence>MPDPLRILLVHDYAPLFGGAEVVNDALVHGLRQRGHEVRRFTSTAGLDALPQDSPLRPEYVCRGTLSRWRTALQSANPWAPVALRQAIEDFKPDLVHVGIFSTQLSPLILPVLRHVPSVFHAAWYRAVCPTGTKLMPNGTACSRRAGAVCFTAGCVPARDWIPLMGQMQLLRRWRHVFPATIANSEATARVLAADGVGDLVVVPNGVPDAPAREAMVDTPSAVFAGRLVHEKGVDTLLHAFAAVHAQIPHATLDIVGDGVERPALEALSRSLNVEEVVRFHGFQSRQQTESIARSAWVQVVPSRWAEPFGLVAAEAMMRGTAVVASAAGGLAEVVRNEDTGLLVRPDHVPPLAEALHRVLANRALAEQWGRKGREVAQAEYSHARFVDRILAVYANVIDTPVRSP</sequence>
<proteinExistence type="predicted"/>